<name>A0A8K0F0U2_ANDGO</name>
<protein>
    <submittedName>
        <fullName evidence="2">Mitochondrial SMC_prok_B domain-containing protein</fullName>
    </submittedName>
</protein>
<proteinExistence type="predicted"/>
<evidence type="ECO:0000256" key="1">
    <source>
        <dbReference type="SAM" id="MobiDB-lite"/>
    </source>
</evidence>
<dbReference type="Proteomes" id="UP000799049">
    <property type="component" value="Unassembled WGS sequence"/>
</dbReference>
<keyword evidence="3" id="KW-1185">Reference proteome</keyword>
<feature type="region of interest" description="Disordered" evidence="1">
    <location>
        <begin position="1"/>
        <end position="56"/>
    </location>
</feature>
<reference evidence="2" key="1">
    <citation type="submission" date="2019-09" db="EMBL/GenBank/DDBJ databases">
        <title>The Mitochondrial Proteome of the Jakobid, Andalucia godoyi, a Protist With the Most Gene-Rich and Bacteria-Like Mitochondrial Genome.</title>
        <authorList>
            <person name="Gray M.W."/>
            <person name="Burger G."/>
            <person name="Derelle R."/>
            <person name="Klimes V."/>
            <person name="Leger M."/>
            <person name="Sarrasin M."/>
            <person name="Vlcek C."/>
            <person name="Roger A.J."/>
            <person name="Elias M."/>
            <person name="Lang B.F."/>
        </authorList>
    </citation>
    <scope>NUCLEOTIDE SEQUENCE</scope>
    <source>
        <strain evidence="2">And28</strain>
    </source>
</reference>
<dbReference type="EMBL" id="VRVR01000025">
    <property type="protein sequence ID" value="KAF0852616.1"/>
    <property type="molecule type" value="Genomic_DNA"/>
</dbReference>
<accession>A0A8K0F0U2</accession>
<organism evidence="2 3">
    <name type="scientific">Andalucia godoyi</name>
    <name type="common">Flagellate</name>
    <dbReference type="NCBI Taxonomy" id="505711"/>
    <lineage>
        <taxon>Eukaryota</taxon>
        <taxon>Discoba</taxon>
        <taxon>Jakobida</taxon>
        <taxon>Andalucina</taxon>
        <taxon>Andaluciidae</taxon>
        <taxon>Andalucia</taxon>
    </lineage>
</organism>
<dbReference type="AlphaFoldDB" id="A0A8K0F0U2"/>
<sequence>MSRRSVSLPDGVPKSRRPVSAPARRDVRDSSQRRTARKSTTTGDEQRAGSGKKGGRVCSWEGDLYEELARTQLSSDARSLQLASAQQELAMLENVLKQLRSAICAKQKEVALKNDRLESVARQSHILREQTPLQYRDSLVKKLQSARDESEKWGRALEQYEHEEHEWERKLRALNDWRVVLFSSSIM</sequence>
<feature type="compositionally biased region" description="Basic and acidic residues" evidence="1">
    <location>
        <begin position="23"/>
        <end position="32"/>
    </location>
</feature>
<evidence type="ECO:0000313" key="3">
    <source>
        <dbReference type="Proteomes" id="UP000799049"/>
    </source>
</evidence>
<comment type="caution">
    <text evidence="2">The sequence shown here is derived from an EMBL/GenBank/DDBJ whole genome shotgun (WGS) entry which is preliminary data.</text>
</comment>
<evidence type="ECO:0000313" key="2">
    <source>
        <dbReference type="EMBL" id="KAF0852616.1"/>
    </source>
</evidence>
<gene>
    <name evidence="2" type="ORF">ANDGO_05164</name>
</gene>